<keyword evidence="1" id="KW-1133">Transmembrane helix</keyword>
<dbReference type="AlphaFoldDB" id="A0A2R3Z734"/>
<dbReference type="Proteomes" id="UP000241507">
    <property type="component" value="Chromosome"/>
</dbReference>
<dbReference type="Pfam" id="PF14258">
    <property type="entry name" value="DUF4350"/>
    <property type="match status" value="1"/>
</dbReference>
<dbReference type="OrthoDB" id="1111222at2"/>
<feature type="transmembrane region" description="Helical" evidence="1">
    <location>
        <begin position="265"/>
        <end position="282"/>
    </location>
</feature>
<feature type="domain" description="DUF4350" evidence="2">
    <location>
        <begin position="41"/>
        <end position="229"/>
    </location>
</feature>
<organism evidence="3 4">
    <name type="scientific">Christiangramia fulva</name>
    <dbReference type="NCBI Taxonomy" id="2126553"/>
    <lineage>
        <taxon>Bacteria</taxon>
        <taxon>Pseudomonadati</taxon>
        <taxon>Bacteroidota</taxon>
        <taxon>Flavobacteriia</taxon>
        <taxon>Flavobacteriales</taxon>
        <taxon>Flavobacteriaceae</taxon>
        <taxon>Christiangramia</taxon>
    </lineage>
</organism>
<keyword evidence="1" id="KW-0812">Transmembrane</keyword>
<evidence type="ECO:0000313" key="4">
    <source>
        <dbReference type="Proteomes" id="UP000241507"/>
    </source>
</evidence>
<evidence type="ECO:0000259" key="2">
    <source>
        <dbReference type="Pfam" id="PF14258"/>
    </source>
</evidence>
<evidence type="ECO:0000313" key="3">
    <source>
        <dbReference type="EMBL" id="AVR46093.1"/>
    </source>
</evidence>
<protein>
    <submittedName>
        <fullName evidence="3">DUF4350 domain-containing protein</fullName>
    </submittedName>
</protein>
<name>A0A2R3Z734_9FLAO</name>
<keyword evidence="4" id="KW-1185">Reference proteome</keyword>
<dbReference type="KEGG" id="grs:C7S20_12970"/>
<keyword evidence="1" id="KW-0472">Membrane</keyword>
<dbReference type="RefSeq" id="WP_107012867.1">
    <property type="nucleotide sequence ID" value="NZ_CP028136.1"/>
</dbReference>
<proteinExistence type="predicted"/>
<sequence length="401" mass="46607">MSKTYKIALVLFLLLVISLVWLETSEPEPVNWNPSYTAVDKIALGSYVFFESWKEATDSLEKINIPPYEYLNNKPDNGTYFFLNDFIDFDDAELDDLLNWVSKGNKLFIASNGFSTNLLDTLKLKVSNYYSKEGFTSRPALNLSNAHLKLDSPKLFDQDLSGIYFSKIDTLKQVVLGTASFGKKEKEEKVNFIKTGFGDGEIYLHTTPQAFSNYFLLKNSNFEYVQSLLAYLAGDHILWDAYYKSGKTFFTSPLYMLLSNRSLRWAYYFVIIAAILFVLFEGKRRQRPIPVVEPLKNKSYEYTETISQLFLERGKYYELGMKKINLFLEFIRTNYQISTRELNEDFYRNLASKSGNTYKETQALFERIFNFQQNTDADKDEFHELSKSINNFKQKDGKTGE</sequence>
<dbReference type="EMBL" id="CP028136">
    <property type="protein sequence ID" value="AVR46093.1"/>
    <property type="molecule type" value="Genomic_DNA"/>
</dbReference>
<dbReference type="InterPro" id="IPR025646">
    <property type="entry name" value="DUF4350"/>
</dbReference>
<accession>A0A2R3Z734</accession>
<gene>
    <name evidence="3" type="ORF">C7S20_12970</name>
</gene>
<evidence type="ECO:0000256" key="1">
    <source>
        <dbReference type="SAM" id="Phobius"/>
    </source>
</evidence>
<reference evidence="4" key="1">
    <citation type="submission" date="2018-03" db="EMBL/GenBank/DDBJ databases">
        <title>Gramella fulva sp. nov., isolated from a dry surface of tidal flat.</title>
        <authorList>
            <person name="Hwang S.H."/>
            <person name="Hwang W.M."/>
            <person name="Kang K."/>
            <person name="Ahn T.-Y."/>
        </authorList>
    </citation>
    <scope>NUCLEOTIDE SEQUENCE [LARGE SCALE GENOMIC DNA]</scope>
    <source>
        <strain evidence="4">SH35</strain>
    </source>
</reference>